<evidence type="ECO:0000313" key="2">
    <source>
        <dbReference type="EMBL" id="GAA2137094.1"/>
    </source>
</evidence>
<dbReference type="Proteomes" id="UP001422759">
    <property type="component" value="Unassembled WGS sequence"/>
</dbReference>
<protein>
    <submittedName>
        <fullName evidence="2">Uncharacterized protein</fullName>
    </submittedName>
</protein>
<feature type="region of interest" description="Disordered" evidence="1">
    <location>
        <begin position="1"/>
        <end position="68"/>
    </location>
</feature>
<evidence type="ECO:0000256" key="1">
    <source>
        <dbReference type="SAM" id="MobiDB-lite"/>
    </source>
</evidence>
<feature type="compositionally biased region" description="Basic and acidic residues" evidence="1">
    <location>
        <begin position="34"/>
        <end position="44"/>
    </location>
</feature>
<name>A0ABP5KTB6_9ACTN</name>
<proteinExistence type="predicted"/>
<sequence>MFRARAALSEPGPQAVTTLAGGQSPGGRSGPDTLSDRGGGERPARASTAPVRAGTATGPGRDDRGNTL</sequence>
<comment type="caution">
    <text evidence="2">The sequence shown here is derived from an EMBL/GenBank/DDBJ whole genome shotgun (WGS) entry which is preliminary data.</text>
</comment>
<organism evidence="2 3">
    <name type="scientific">Kitasatospora kazusensis</name>
    <dbReference type="NCBI Taxonomy" id="407974"/>
    <lineage>
        <taxon>Bacteria</taxon>
        <taxon>Bacillati</taxon>
        <taxon>Actinomycetota</taxon>
        <taxon>Actinomycetes</taxon>
        <taxon>Kitasatosporales</taxon>
        <taxon>Streptomycetaceae</taxon>
        <taxon>Kitasatospora</taxon>
    </lineage>
</organism>
<reference evidence="3" key="1">
    <citation type="journal article" date="2019" name="Int. J. Syst. Evol. Microbiol.">
        <title>The Global Catalogue of Microorganisms (GCM) 10K type strain sequencing project: providing services to taxonomists for standard genome sequencing and annotation.</title>
        <authorList>
            <consortium name="The Broad Institute Genomics Platform"/>
            <consortium name="The Broad Institute Genome Sequencing Center for Infectious Disease"/>
            <person name="Wu L."/>
            <person name="Ma J."/>
        </authorList>
    </citation>
    <scope>NUCLEOTIDE SEQUENCE [LARGE SCALE GENOMIC DNA]</scope>
    <source>
        <strain evidence="3">JCM 14560</strain>
    </source>
</reference>
<accession>A0ABP5KTB6</accession>
<keyword evidence="3" id="KW-1185">Reference proteome</keyword>
<evidence type="ECO:0000313" key="3">
    <source>
        <dbReference type="Proteomes" id="UP001422759"/>
    </source>
</evidence>
<gene>
    <name evidence="2" type="ORF">GCM10009760_17140</name>
</gene>
<dbReference type="EMBL" id="BAAANT010000007">
    <property type="protein sequence ID" value="GAA2137094.1"/>
    <property type="molecule type" value="Genomic_DNA"/>
</dbReference>